<sequence>MDFVTESRSLFDVALQSGQKVILSAVEKYVRNITEDVRDVRNTVNKDGKRLLDMDEHQ</sequence>
<dbReference type="Proteomes" id="UP001590951">
    <property type="component" value="Unassembled WGS sequence"/>
</dbReference>
<organism evidence="1 2">
    <name type="scientific">Lepraria finkii</name>
    <dbReference type="NCBI Taxonomy" id="1340010"/>
    <lineage>
        <taxon>Eukaryota</taxon>
        <taxon>Fungi</taxon>
        <taxon>Dikarya</taxon>
        <taxon>Ascomycota</taxon>
        <taxon>Pezizomycotina</taxon>
        <taxon>Lecanoromycetes</taxon>
        <taxon>OSLEUM clade</taxon>
        <taxon>Lecanoromycetidae</taxon>
        <taxon>Lecanorales</taxon>
        <taxon>Lecanorineae</taxon>
        <taxon>Stereocaulaceae</taxon>
        <taxon>Lepraria</taxon>
    </lineage>
</organism>
<reference evidence="1 2" key="1">
    <citation type="submission" date="2024-09" db="EMBL/GenBank/DDBJ databases">
        <title>Rethinking Asexuality: The Enigmatic Case of Functional Sexual Genes in Lepraria (Stereocaulaceae).</title>
        <authorList>
            <person name="Doellman M."/>
            <person name="Sun Y."/>
            <person name="Barcenas-Pena A."/>
            <person name="Lumbsch H.T."/>
            <person name="Grewe F."/>
        </authorList>
    </citation>
    <scope>NUCLEOTIDE SEQUENCE [LARGE SCALE GENOMIC DNA]</scope>
    <source>
        <strain evidence="1 2">Grewe 0041</strain>
    </source>
</reference>
<name>A0ABR4B175_9LECA</name>
<protein>
    <submittedName>
        <fullName evidence="1">Uncharacterized protein</fullName>
    </submittedName>
</protein>
<dbReference type="EMBL" id="JBHFEH010000040">
    <property type="protein sequence ID" value="KAL2050972.1"/>
    <property type="molecule type" value="Genomic_DNA"/>
</dbReference>
<accession>A0ABR4B175</accession>
<gene>
    <name evidence="1" type="ORF">ABVK25_008718</name>
</gene>
<evidence type="ECO:0000313" key="2">
    <source>
        <dbReference type="Proteomes" id="UP001590951"/>
    </source>
</evidence>
<comment type="caution">
    <text evidence="1">The sequence shown here is derived from an EMBL/GenBank/DDBJ whole genome shotgun (WGS) entry which is preliminary data.</text>
</comment>
<proteinExistence type="predicted"/>
<evidence type="ECO:0000313" key="1">
    <source>
        <dbReference type="EMBL" id="KAL2050972.1"/>
    </source>
</evidence>
<keyword evidence="2" id="KW-1185">Reference proteome</keyword>